<dbReference type="RefSeq" id="WP_119357248.1">
    <property type="nucleotide sequence ID" value="NZ_BJXM01000008.1"/>
</dbReference>
<dbReference type="Proteomes" id="UP000266178">
    <property type="component" value="Unassembled WGS sequence"/>
</dbReference>
<gene>
    <name evidence="2" type="ORF">Mgrana_01761</name>
</gene>
<name>A0A399F887_9DEIN</name>
<evidence type="ECO:0000313" key="2">
    <source>
        <dbReference type="EMBL" id="RIH92330.1"/>
    </source>
</evidence>
<proteinExistence type="predicted"/>
<keyword evidence="3" id="KW-1185">Reference proteome</keyword>
<reference evidence="2 3" key="1">
    <citation type="submission" date="2018-08" db="EMBL/GenBank/DDBJ databases">
        <title>Meiothermus granaticius genome AF-68 sequencing project.</title>
        <authorList>
            <person name="Da Costa M.S."/>
            <person name="Albuquerque L."/>
            <person name="Raposo P."/>
            <person name="Froufe H.J.C."/>
            <person name="Barroso C.S."/>
            <person name="Egas C."/>
        </authorList>
    </citation>
    <scope>NUCLEOTIDE SEQUENCE [LARGE SCALE GENOMIC DNA]</scope>
    <source>
        <strain evidence="2 3">AF-68</strain>
    </source>
</reference>
<evidence type="ECO:0000259" key="1">
    <source>
        <dbReference type="Pfam" id="PF22746"/>
    </source>
</evidence>
<dbReference type="AlphaFoldDB" id="A0A399F887"/>
<evidence type="ECO:0000313" key="3">
    <source>
        <dbReference type="Proteomes" id="UP000266178"/>
    </source>
</evidence>
<dbReference type="Pfam" id="PF22746">
    <property type="entry name" value="SHOCT-like_DUF2089-C"/>
    <property type="match status" value="1"/>
</dbReference>
<comment type="caution">
    <text evidence="2">The sequence shown here is derived from an EMBL/GenBank/DDBJ whole genome shotgun (WGS) entry which is preliminary data.</text>
</comment>
<dbReference type="InterPro" id="IPR053959">
    <property type="entry name" value="YvlB/LiaX_N"/>
</dbReference>
<dbReference type="EMBL" id="QWLB01000021">
    <property type="protein sequence ID" value="RIH92330.1"/>
    <property type="molecule type" value="Genomic_DNA"/>
</dbReference>
<dbReference type="OrthoDB" id="27243at2"/>
<feature type="domain" description="YvlB/LiaX N-terminal" evidence="1">
    <location>
        <begin position="2"/>
        <end position="30"/>
    </location>
</feature>
<organism evidence="2 3">
    <name type="scientific">Meiothermus granaticius NBRC 107808</name>
    <dbReference type="NCBI Taxonomy" id="1227551"/>
    <lineage>
        <taxon>Bacteria</taxon>
        <taxon>Thermotogati</taxon>
        <taxon>Deinococcota</taxon>
        <taxon>Deinococci</taxon>
        <taxon>Thermales</taxon>
        <taxon>Thermaceae</taxon>
        <taxon>Meiothermus</taxon>
    </lineage>
</organism>
<sequence length="146" mass="15802">MEDKKRIMDMVKEGRISVEEALRLIEAMDRPQPKPTQSPAYAYNQAVATAPAKGIAKMIRIVVDGQDIKVKVNVPASLAKFAANFIPVDAQNQLTAQGIDLAGILDMLKGELPEGRLVDVEINDIAKMGDTSGKMSGPMKVLIEVV</sequence>
<accession>A0A399F887</accession>
<protein>
    <recommendedName>
        <fullName evidence="1">YvlB/LiaX N-terminal domain-containing protein</fullName>
    </recommendedName>
</protein>